<dbReference type="PANTHER" id="PTHR43566:SF1">
    <property type="entry name" value="AAA+ ATPASE DOMAIN-CONTAINING PROTEIN"/>
    <property type="match status" value="1"/>
</dbReference>
<dbReference type="InterPro" id="IPR041682">
    <property type="entry name" value="AAA_14"/>
</dbReference>
<dbReference type="Pfam" id="PF13173">
    <property type="entry name" value="AAA_14"/>
    <property type="match status" value="1"/>
</dbReference>
<feature type="domain" description="AAA+ ATPase" evidence="1">
    <location>
        <begin position="20"/>
        <end position="142"/>
    </location>
</feature>
<dbReference type="Pfam" id="PF13635">
    <property type="entry name" value="DUF4143"/>
    <property type="match status" value="1"/>
</dbReference>
<evidence type="ECO:0000259" key="1">
    <source>
        <dbReference type="SMART" id="SM00382"/>
    </source>
</evidence>
<gene>
    <name evidence="2" type="ORF">US54_C0028G0010</name>
</gene>
<dbReference type="SUPFAM" id="SSF52540">
    <property type="entry name" value="P-loop containing nucleoside triphosphate hydrolases"/>
    <property type="match status" value="1"/>
</dbReference>
<proteinExistence type="predicted"/>
<dbReference type="Gene3D" id="3.40.50.300">
    <property type="entry name" value="P-loop containing nucleotide triphosphate hydrolases"/>
    <property type="match status" value="1"/>
</dbReference>
<sequence>MPNTQNIQRFYDDLGAYLKPNKVLVIYGPRQVGKTTLVKRFLEQCNLKYIYGNGGDIVVKEVFEGRNLLKIAEYAKGYELVVIDEAQKIANIGESLKLLVDSVDNIRVLVTGSSSFDLAGQVGEPLTGRKITVTLFPISLLELVKENNEFELKKNLEQYLIYGSYPEVLTQDSNKERESVLNEIVSSYLLKDNLELDRVKGSKILLDLLRLLAFQVGFEVSQTELGAQIGMDKKTVARYLDIFEKSFIIFNLRGYSRNLRDEIKEKSKYYFYDNGIRNAVISNFNPLAFRNDIGGLWENFLFMERMKKRHYLEIGANIFFWRTWGGQEIDLLEEREGSLFAYEFKYKKSKVKIPKKFLSAYPQSSFEVIHKDNYLQFAA</sequence>
<dbReference type="STRING" id="1618481.US54_C0028G0010"/>
<evidence type="ECO:0000313" key="3">
    <source>
        <dbReference type="Proteomes" id="UP000034471"/>
    </source>
</evidence>
<reference evidence="2 3" key="1">
    <citation type="journal article" date="2015" name="Nature">
        <title>rRNA introns, odd ribosomes, and small enigmatic genomes across a large radiation of phyla.</title>
        <authorList>
            <person name="Brown C.T."/>
            <person name="Hug L.A."/>
            <person name="Thomas B.C."/>
            <person name="Sharon I."/>
            <person name="Castelle C.J."/>
            <person name="Singh A."/>
            <person name="Wilkins M.J."/>
            <person name="Williams K.H."/>
            <person name="Banfield J.F."/>
        </authorList>
    </citation>
    <scope>NUCLEOTIDE SEQUENCE [LARGE SCALE GENOMIC DNA]</scope>
</reference>
<dbReference type="SMART" id="SM00382">
    <property type="entry name" value="AAA"/>
    <property type="match status" value="1"/>
</dbReference>
<dbReference type="PANTHER" id="PTHR43566">
    <property type="entry name" value="CONSERVED PROTEIN"/>
    <property type="match status" value="1"/>
</dbReference>
<dbReference type="InterPro" id="IPR003593">
    <property type="entry name" value="AAA+_ATPase"/>
</dbReference>
<comment type="caution">
    <text evidence="2">The sequence shown here is derived from an EMBL/GenBank/DDBJ whole genome shotgun (WGS) entry which is preliminary data.</text>
</comment>
<dbReference type="PATRIC" id="fig|1618481.3.peg.613"/>
<dbReference type="AlphaFoldDB" id="A0A0G0JLU4"/>
<name>A0A0G0JLU4_9BACT</name>
<protein>
    <recommendedName>
        <fullName evidence="1">AAA+ ATPase domain-containing protein</fullName>
    </recommendedName>
</protein>
<dbReference type="CDD" id="cd00009">
    <property type="entry name" value="AAA"/>
    <property type="match status" value="1"/>
</dbReference>
<dbReference type="InterPro" id="IPR025420">
    <property type="entry name" value="DUF4143"/>
</dbReference>
<organism evidence="2 3">
    <name type="scientific">Candidatus Roizmanbacteria bacterium GW2011_GWA2_37_7</name>
    <dbReference type="NCBI Taxonomy" id="1618481"/>
    <lineage>
        <taxon>Bacteria</taxon>
        <taxon>Candidatus Roizmaniibacteriota</taxon>
    </lineage>
</organism>
<accession>A0A0G0JLU4</accession>
<dbReference type="InterPro" id="IPR027417">
    <property type="entry name" value="P-loop_NTPase"/>
</dbReference>
<dbReference type="EMBL" id="LBTJ01000028">
    <property type="protein sequence ID" value="KKQ37684.1"/>
    <property type="molecule type" value="Genomic_DNA"/>
</dbReference>
<evidence type="ECO:0000313" key="2">
    <source>
        <dbReference type="EMBL" id="KKQ37684.1"/>
    </source>
</evidence>
<dbReference type="Proteomes" id="UP000034471">
    <property type="component" value="Unassembled WGS sequence"/>
</dbReference>